<keyword evidence="2 5" id="KW-0238">DNA-binding</keyword>
<sequence length="208" mass="22415">MTTSTQNVLVAAAPTLYREGLVALLHEQWPHLRLSLTADATQVAYLVCNRPYGLLILDALLPGFQLVPLLTQLHRSCPRQRVLLLTGPETSTTAAPLPWADTRLLVSRQALADALVAALAPWLSAQSAAPAPVSSSWRGTSSLCNGFSARELQVLSLVVADYCNAEIADKLCLSVRTVESHRRMLLQKAGTKTLVGLAARAVREGWVA</sequence>
<evidence type="ECO:0000256" key="2">
    <source>
        <dbReference type="ARBA" id="ARBA00023125"/>
    </source>
</evidence>
<evidence type="ECO:0000259" key="4">
    <source>
        <dbReference type="PROSITE" id="PS50043"/>
    </source>
</evidence>
<keyword evidence="1" id="KW-0805">Transcription regulation</keyword>
<dbReference type="RefSeq" id="WP_092671366.1">
    <property type="nucleotide sequence ID" value="NZ_FOXS01000002.1"/>
</dbReference>
<name>A0A1I5XG46_HYMAR</name>
<feature type="domain" description="HTH luxR-type" evidence="4">
    <location>
        <begin position="140"/>
        <end position="205"/>
    </location>
</feature>
<dbReference type="EMBL" id="FOXS01000002">
    <property type="protein sequence ID" value="SFQ30952.1"/>
    <property type="molecule type" value="Genomic_DNA"/>
</dbReference>
<dbReference type="Proteomes" id="UP000199029">
    <property type="component" value="Unassembled WGS sequence"/>
</dbReference>
<dbReference type="InterPro" id="IPR000792">
    <property type="entry name" value="Tscrpt_reg_LuxR_C"/>
</dbReference>
<protein>
    <submittedName>
        <fullName evidence="5">DNA-binding response regulator, NarL/FixJ family, contains REC and HTH domains</fullName>
    </submittedName>
</protein>
<evidence type="ECO:0000256" key="3">
    <source>
        <dbReference type="ARBA" id="ARBA00023163"/>
    </source>
</evidence>
<dbReference type="PRINTS" id="PR00038">
    <property type="entry name" value="HTHLUXR"/>
</dbReference>
<dbReference type="PROSITE" id="PS50043">
    <property type="entry name" value="HTH_LUXR_2"/>
    <property type="match status" value="1"/>
</dbReference>
<evidence type="ECO:0000313" key="5">
    <source>
        <dbReference type="EMBL" id="SFQ30952.1"/>
    </source>
</evidence>
<dbReference type="InterPro" id="IPR016032">
    <property type="entry name" value="Sig_transdc_resp-reg_C-effctor"/>
</dbReference>
<keyword evidence="3" id="KW-0804">Transcription</keyword>
<dbReference type="InterPro" id="IPR011006">
    <property type="entry name" value="CheY-like_superfamily"/>
</dbReference>
<dbReference type="PANTHER" id="PTHR44688">
    <property type="entry name" value="DNA-BINDING TRANSCRIPTIONAL ACTIVATOR DEVR_DOSR"/>
    <property type="match status" value="1"/>
</dbReference>
<evidence type="ECO:0000256" key="1">
    <source>
        <dbReference type="ARBA" id="ARBA00023015"/>
    </source>
</evidence>
<dbReference type="SUPFAM" id="SSF46894">
    <property type="entry name" value="C-terminal effector domain of the bipartite response regulators"/>
    <property type="match status" value="1"/>
</dbReference>
<dbReference type="Pfam" id="PF00196">
    <property type="entry name" value="GerE"/>
    <property type="match status" value="1"/>
</dbReference>
<accession>A0A1I5XG46</accession>
<dbReference type="CDD" id="cd06170">
    <property type="entry name" value="LuxR_C_like"/>
    <property type="match status" value="1"/>
</dbReference>
<organism evidence="5 6">
    <name type="scientific">Hymenobacter arizonensis</name>
    <name type="common">Siccationidurans arizonensis</name>
    <dbReference type="NCBI Taxonomy" id="1227077"/>
    <lineage>
        <taxon>Bacteria</taxon>
        <taxon>Pseudomonadati</taxon>
        <taxon>Bacteroidota</taxon>
        <taxon>Cytophagia</taxon>
        <taxon>Cytophagales</taxon>
        <taxon>Hymenobacteraceae</taxon>
        <taxon>Hymenobacter</taxon>
    </lineage>
</organism>
<dbReference type="Gene3D" id="3.40.50.2300">
    <property type="match status" value="1"/>
</dbReference>
<dbReference type="AlphaFoldDB" id="A0A1I5XG46"/>
<dbReference type="SUPFAM" id="SSF52172">
    <property type="entry name" value="CheY-like"/>
    <property type="match status" value="1"/>
</dbReference>
<dbReference type="STRING" id="1227077.SAMN04515668_1824"/>
<dbReference type="PANTHER" id="PTHR44688:SF16">
    <property type="entry name" value="DNA-BINDING TRANSCRIPTIONAL ACTIVATOR DEVR_DOSR"/>
    <property type="match status" value="1"/>
</dbReference>
<dbReference type="GO" id="GO:0006355">
    <property type="term" value="P:regulation of DNA-templated transcription"/>
    <property type="evidence" value="ECO:0007669"/>
    <property type="project" value="InterPro"/>
</dbReference>
<evidence type="ECO:0000313" key="6">
    <source>
        <dbReference type="Proteomes" id="UP000199029"/>
    </source>
</evidence>
<proteinExistence type="predicted"/>
<dbReference type="SMART" id="SM00421">
    <property type="entry name" value="HTH_LUXR"/>
    <property type="match status" value="1"/>
</dbReference>
<gene>
    <name evidence="5" type="ORF">SAMN04515668_1824</name>
</gene>
<reference evidence="6" key="1">
    <citation type="submission" date="2016-10" db="EMBL/GenBank/DDBJ databases">
        <authorList>
            <person name="Varghese N."/>
            <person name="Submissions S."/>
        </authorList>
    </citation>
    <scope>NUCLEOTIDE SEQUENCE [LARGE SCALE GENOMIC DNA]</scope>
    <source>
        <strain evidence="6">OR362-8,ATCC BAA-1266,JCM 13504</strain>
    </source>
</reference>
<keyword evidence="6" id="KW-1185">Reference proteome</keyword>
<dbReference type="OrthoDB" id="881140at2"/>
<dbReference type="GO" id="GO:0003677">
    <property type="term" value="F:DNA binding"/>
    <property type="evidence" value="ECO:0007669"/>
    <property type="project" value="UniProtKB-KW"/>
</dbReference>